<keyword evidence="2" id="KW-0808">Transferase</keyword>
<reference evidence="3" key="1">
    <citation type="journal article" date="2019" name="Int. J. Syst. Evol. Microbiol.">
        <title>The Global Catalogue of Microorganisms (GCM) 10K type strain sequencing project: providing services to taxonomists for standard genome sequencing and annotation.</title>
        <authorList>
            <consortium name="The Broad Institute Genomics Platform"/>
            <consortium name="The Broad Institute Genome Sequencing Center for Infectious Disease"/>
            <person name="Wu L."/>
            <person name="Ma J."/>
        </authorList>
    </citation>
    <scope>NUCLEOTIDE SEQUENCE [LARGE SCALE GENOMIC DNA]</scope>
    <source>
        <strain evidence="3">TISTR 2562</strain>
    </source>
</reference>
<sequence length="99" mass="11032">METDIDITREEGNSKGRYVAMVDGHEAEMTYSRLGESTIIIDHTGVPDALRGRGVGQALVRRGVEDARAEGRKIVPLCPFAKAQIERHAEWQDVLQNRS</sequence>
<protein>
    <submittedName>
        <fullName evidence="2">GNAT family N-acetyltransferase</fullName>
        <ecNumber evidence="2">2.3.1.-</ecNumber>
    </submittedName>
</protein>
<gene>
    <name evidence="2" type="ORF">ACFSUD_15135</name>
</gene>
<comment type="caution">
    <text evidence="2">The sequence shown here is derived from an EMBL/GenBank/DDBJ whole genome shotgun (WGS) entry which is preliminary data.</text>
</comment>
<evidence type="ECO:0000259" key="1">
    <source>
        <dbReference type="PROSITE" id="PS51729"/>
    </source>
</evidence>
<organism evidence="2 3">
    <name type="scientific">Sulfitobacter aestuarii</name>
    <dbReference type="NCBI Taxonomy" id="2161676"/>
    <lineage>
        <taxon>Bacteria</taxon>
        <taxon>Pseudomonadati</taxon>
        <taxon>Pseudomonadota</taxon>
        <taxon>Alphaproteobacteria</taxon>
        <taxon>Rhodobacterales</taxon>
        <taxon>Roseobacteraceae</taxon>
        <taxon>Sulfitobacter</taxon>
    </lineage>
</organism>
<proteinExistence type="predicted"/>
<dbReference type="SUPFAM" id="SSF55729">
    <property type="entry name" value="Acyl-CoA N-acyltransferases (Nat)"/>
    <property type="match status" value="1"/>
</dbReference>
<dbReference type="InterPro" id="IPR045057">
    <property type="entry name" value="Gcn5-rel_NAT"/>
</dbReference>
<accession>A0ABW5U654</accession>
<name>A0ABW5U654_9RHOB</name>
<dbReference type="PANTHER" id="PTHR31435:SF10">
    <property type="entry name" value="BSR4717 PROTEIN"/>
    <property type="match status" value="1"/>
</dbReference>
<keyword evidence="2" id="KW-0012">Acyltransferase</keyword>
<dbReference type="PROSITE" id="PS51729">
    <property type="entry name" value="GNAT_YJDJ"/>
    <property type="match status" value="1"/>
</dbReference>
<dbReference type="Proteomes" id="UP001597474">
    <property type="component" value="Unassembled WGS sequence"/>
</dbReference>
<feature type="domain" description="N-acetyltransferase" evidence="1">
    <location>
        <begin position="10"/>
        <end position="96"/>
    </location>
</feature>
<dbReference type="Pfam" id="PF14542">
    <property type="entry name" value="Acetyltransf_CG"/>
    <property type="match status" value="1"/>
</dbReference>
<dbReference type="RefSeq" id="WP_386375344.1">
    <property type="nucleotide sequence ID" value="NZ_JBHUMP010000015.1"/>
</dbReference>
<evidence type="ECO:0000313" key="3">
    <source>
        <dbReference type="Proteomes" id="UP001597474"/>
    </source>
</evidence>
<dbReference type="PANTHER" id="PTHR31435">
    <property type="entry name" value="PROTEIN NATD1"/>
    <property type="match status" value="1"/>
</dbReference>
<dbReference type="CDD" id="cd04301">
    <property type="entry name" value="NAT_SF"/>
    <property type="match status" value="1"/>
</dbReference>
<evidence type="ECO:0000313" key="2">
    <source>
        <dbReference type="EMBL" id="MFD2740917.1"/>
    </source>
</evidence>
<dbReference type="EMBL" id="JBHUMP010000015">
    <property type="protein sequence ID" value="MFD2740917.1"/>
    <property type="molecule type" value="Genomic_DNA"/>
</dbReference>
<dbReference type="InterPro" id="IPR031165">
    <property type="entry name" value="GNAT_YJDJ"/>
</dbReference>
<keyword evidence="3" id="KW-1185">Reference proteome</keyword>
<dbReference type="InterPro" id="IPR016181">
    <property type="entry name" value="Acyl_CoA_acyltransferase"/>
</dbReference>
<dbReference type="Gene3D" id="3.40.630.30">
    <property type="match status" value="1"/>
</dbReference>
<dbReference type="EC" id="2.3.1.-" evidence="2"/>
<dbReference type="GO" id="GO:0016746">
    <property type="term" value="F:acyltransferase activity"/>
    <property type="evidence" value="ECO:0007669"/>
    <property type="project" value="UniProtKB-KW"/>
</dbReference>